<feature type="transmembrane region" description="Helical" evidence="6">
    <location>
        <begin position="34"/>
        <end position="58"/>
    </location>
</feature>
<dbReference type="OrthoDB" id="200954at2759"/>
<evidence type="ECO:0000256" key="2">
    <source>
        <dbReference type="ARBA" id="ARBA00006939"/>
    </source>
</evidence>
<dbReference type="GO" id="GO:0005886">
    <property type="term" value="C:plasma membrane"/>
    <property type="evidence" value="ECO:0007669"/>
    <property type="project" value="TreeGrafter"/>
</dbReference>
<feature type="transmembrane region" description="Helical" evidence="6">
    <location>
        <begin position="290"/>
        <end position="310"/>
    </location>
</feature>
<feature type="transmembrane region" description="Helical" evidence="6">
    <location>
        <begin position="316"/>
        <end position="334"/>
    </location>
</feature>
<keyword evidence="3 6" id="KW-0812">Transmembrane</keyword>
<dbReference type="GO" id="GO:0005385">
    <property type="term" value="F:zinc ion transmembrane transporter activity"/>
    <property type="evidence" value="ECO:0007669"/>
    <property type="project" value="TreeGrafter"/>
</dbReference>
<evidence type="ECO:0008006" key="9">
    <source>
        <dbReference type="Google" id="ProtNLM"/>
    </source>
</evidence>
<evidence type="ECO:0000256" key="4">
    <source>
        <dbReference type="ARBA" id="ARBA00022989"/>
    </source>
</evidence>
<keyword evidence="5 6" id="KW-0472">Membrane</keyword>
<dbReference type="InterPro" id="IPR003689">
    <property type="entry name" value="ZIP"/>
</dbReference>
<evidence type="ECO:0000313" key="7">
    <source>
        <dbReference type="EMBL" id="CAG7825681.1"/>
    </source>
</evidence>
<dbReference type="Pfam" id="PF02535">
    <property type="entry name" value="Zip"/>
    <property type="match status" value="1"/>
</dbReference>
<comment type="similarity">
    <text evidence="2">Belongs to the ZIP transporter (TC 2.A.5) family.</text>
</comment>
<dbReference type="InterPro" id="IPR050799">
    <property type="entry name" value="ZIP_Transporter"/>
</dbReference>
<dbReference type="Proteomes" id="UP000708208">
    <property type="component" value="Unassembled WGS sequence"/>
</dbReference>
<dbReference type="PANTHER" id="PTHR12191:SF37">
    <property type="entry name" value="ZINC TRANSPORTER FOI"/>
    <property type="match status" value="1"/>
</dbReference>
<reference evidence="7" key="1">
    <citation type="submission" date="2021-06" db="EMBL/GenBank/DDBJ databases">
        <authorList>
            <person name="Hodson N. C."/>
            <person name="Mongue J. A."/>
            <person name="Jaron S. K."/>
        </authorList>
    </citation>
    <scope>NUCLEOTIDE SEQUENCE</scope>
</reference>
<protein>
    <recommendedName>
        <fullName evidence="9">Zinc transporter ZIP14</fullName>
    </recommendedName>
</protein>
<feature type="transmembrane region" description="Helical" evidence="6">
    <location>
        <begin position="101"/>
        <end position="123"/>
    </location>
</feature>
<evidence type="ECO:0000256" key="3">
    <source>
        <dbReference type="ARBA" id="ARBA00022692"/>
    </source>
</evidence>
<comment type="subcellular location">
    <subcellularLocation>
        <location evidence="1">Membrane</location>
        <topology evidence="1">Multi-pass membrane protein</topology>
    </subcellularLocation>
</comment>
<dbReference type="GO" id="GO:0030003">
    <property type="term" value="P:intracellular monoatomic cation homeostasis"/>
    <property type="evidence" value="ECO:0007669"/>
    <property type="project" value="TreeGrafter"/>
</dbReference>
<dbReference type="EMBL" id="CAJVCH010537177">
    <property type="protein sequence ID" value="CAG7825681.1"/>
    <property type="molecule type" value="Genomic_DNA"/>
</dbReference>
<evidence type="ECO:0000313" key="8">
    <source>
        <dbReference type="Proteomes" id="UP000708208"/>
    </source>
</evidence>
<evidence type="ECO:0000256" key="6">
    <source>
        <dbReference type="SAM" id="Phobius"/>
    </source>
</evidence>
<sequence>MADFHDTELHTTLGNSTMDDRAVPLRVPMTSTEIWGYGFLFVTLINLSSVMGIVFFPLMNKRIYATVMRVMIGLAIGSLSGSALFHLIPKALKLEADSLNTLAFVWISIWVVMILESAMKIGLKTRKTIQDEKNGKLTEFSNLQNNNPCNHSIPILVDNEEMSNGNLFSDPIKTPNVSEDVTDTSLRLQNQGQIPIYHSTFSLNKLAVEALRSSERVNGEANGIKTVAWVIIFGDGLHNFIDGVSIGAAFTTDFTTGAVICLAIVCEEFPHELGDFAILINSGLSVKKALLFNFLSALTCYLGLILGIMLGGEFDWSYYIFAVAAGVFLYVALGDMVPEVTEIIEELSELSPSKAWSVLLVHHFGIMVGISILYTLAKYLPE</sequence>
<proteinExistence type="inferred from homology"/>
<organism evidence="7 8">
    <name type="scientific">Allacma fusca</name>
    <dbReference type="NCBI Taxonomy" id="39272"/>
    <lineage>
        <taxon>Eukaryota</taxon>
        <taxon>Metazoa</taxon>
        <taxon>Ecdysozoa</taxon>
        <taxon>Arthropoda</taxon>
        <taxon>Hexapoda</taxon>
        <taxon>Collembola</taxon>
        <taxon>Symphypleona</taxon>
        <taxon>Sminthuridae</taxon>
        <taxon>Allacma</taxon>
    </lineage>
</organism>
<keyword evidence="4 6" id="KW-1133">Transmembrane helix</keyword>
<dbReference type="GO" id="GO:0140410">
    <property type="term" value="F:monoatomic cation:bicarbonate symporter activity"/>
    <property type="evidence" value="ECO:0007669"/>
    <property type="project" value="TreeGrafter"/>
</dbReference>
<keyword evidence="8" id="KW-1185">Reference proteome</keyword>
<dbReference type="AlphaFoldDB" id="A0A8J2L3S1"/>
<evidence type="ECO:0000256" key="1">
    <source>
        <dbReference type="ARBA" id="ARBA00004141"/>
    </source>
</evidence>
<feature type="transmembrane region" description="Helical" evidence="6">
    <location>
        <begin position="355"/>
        <end position="377"/>
    </location>
</feature>
<name>A0A8J2L3S1_9HEXA</name>
<evidence type="ECO:0000256" key="5">
    <source>
        <dbReference type="ARBA" id="ARBA00023136"/>
    </source>
</evidence>
<comment type="caution">
    <text evidence="7">The sequence shown here is derived from an EMBL/GenBank/DDBJ whole genome shotgun (WGS) entry which is preliminary data.</text>
</comment>
<gene>
    <name evidence="7" type="ORF">AFUS01_LOCUS35780</name>
</gene>
<dbReference type="GO" id="GO:0071578">
    <property type="term" value="P:zinc ion import across plasma membrane"/>
    <property type="evidence" value="ECO:0007669"/>
    <property type="project" value="TreeGrafter"/>
</dbReference>
<accession>A0A8J2L3S1</accession>
<feature type="transmembrane region" description="Helical" evidence="6">
    <location>
        <begin position="70"/>
        <end position="89"/>
    </location>
</feature>
<dbReference type="PANTHER" id="PTHR12191">
    <property type="entry name" value="SOLUTE CARRIER FAMILY 39"/>
    <property type="match status" value="1"/>
</dbReference>